<feature type="domain" description="Phospholipid/glycerol acyltransferase" evidence="9">
    <location>
        <begin position="72"/>
        <end position="186"/>
    </location>
</feature>
<keyword evidence="6 7" id="KW-0012">Acyltransferase</keyword>
<comment type="similarity">
    <text evidence="2 7">Belongs to the 1-acyl-sn-glycerol-3-phosphate acyltransferase family.</text>
</comment>
<feature type="transmembrane region" description="Helical" evidence="8">
    <location>
        <begin position="39"/>
        <end position="59"/>
    </location>
</feature>
<keyword evidence="11" id="KW-1185">Reference proteome</keyword>
<protein>
    <recommendedName>
        <fullName evidence="7">1-acyl-sn-glycerol-3-phosphate acyltransferase</fullName>
        <ecNumber evidence="7">2.3.1.51</ecNumber>
    </recommendedName>
</protein>
<evidence type="ECO:0000256" key="7">
    <source>
        <dbReference type="RuleBase" id="RU361267"/>
    </source>
</evidence>
<comment type="catalytic activity">
    <reaction evidence="7">
        <text>a 1-acyl-sn-glycero-3-phosphate + an acyl-CoA = a 1,2-diacyl-sn-glycero-3-phosphate + CoA</text>
        <dbReference type="Rhea" id="RHEA:19709"/>
        <dbReference type="ChEBI" id="CHEBI:57287"/>
        <dbReference type="ChEBI" id="CHEBI:57970"/>
        <dbReference type="ChEBI" id="CHEBI:58342"/>
        <dbReference type="ChEBI" id="CHEBI:58608"/>
        <dbReference type="EC" id="2.3.1.51"/>
    </reaction>
</comment>
<proteinExistence type="inferred from homology"/>
<feature type="transmembrane region" description="Helical" evidence="8">
    <location>
        <begin position="6"/>
        <end position="27"/>
    </location>
</feature>
<evidence type="ECO:0000256" key="6">
    <source>
        <dbReference type="ARBA" id="ARBA00023315"/>
    </source>
</evidence>
<dbReference type="CDD" id="cd07989">
    <property type="entry name" value="LPLAT_AGPAT-like"/>
    <property type="match status" value="1"/>
</dbReference>
<evidence type="ECO:0000256" key="5">
    <source>
        <dbReference type="ARBA" id="ARBA00023098"/>
    </source>
</evidence>
<dbReference type="InterPro" id="IPR002123">
    <property type="entry name" value="Plipid/glycerol_acylTrfase"/>
</dbReference>
<dbReference type="EMBL" id="FUXZ01000005">
    <property type="protein sequence ID" value="SKA64298.1"/>
    <property type="molecule type" value="Genomic_DNA"/>
</dbReference>
<keyword evidence="8" id="KW-1133">Transmembrane helix</keyword>
<dbReference type="Pfam" id="PF01553">
    <property type="entry name" value="Acyltransferase"/>
    <property type="match status" value="1"/>
</dbReference>
<evidence type="ECO:0000313" key="11">
    <source>
        <dbReference type="Proteomes" id="UP000190814"/>
    </source>
</evidence>
<keyword evidence="8" id="KW-0812">Transmembrane</keyword>
<dbReference type="RefSeq" id="WP_078765819.1">
    <property type="nucleotide sequence ID" value="NZ_FUXZ01000005.1"/>
</dbReference>
<dbReference type="STRING" id="39495.SAMN02745111_00943"/>
<dbReference type="OrthoDB" id="9803035at2"/>
<evidence type="ECO:0000256" key="4">
    <source>
        <dbReference type="ARBA" id="ARBA00022679"/>
    </source>
</evidence>
<dbReference type="SUPFAM" id="SSF69593">
    <property type="entry name" value="Glycerol-3-phosphate (1)-acyltransferase"/>
    <property type="match status" value="1"/>
</dbReference>
<dbReference type="PANTHER" id="PTHR10434:SF64">
    <property type="entry name" value="1-ACYL-SN-GLYCEROL-3-PHOSPHATE ACYLTRANSFERASE-RELATED"/>
    <property type="match status" value="1"/>
</dbReference>
<evidence type="ECO:0000259" key="9">
    <source>
        <dbReference type="SMART" id="SM00563"/>
    </source>
</evidence>
<keyword evidence="7" id="KW-0594">Phospholipid biosynthesis</keyword>
<dbReference type="GO" id="GO:0006654">
    <property type="term" value="P:phosphatidic acid biosynthetic process"/>
    <property type="evidence" value="ECO:0007669"/>
    <property type="project" value="TreeGrafter"/>
</dbReference>
<dbReference type="PANTHER" id="PTHR10434">
    <property type="entry name" value="1-ACYL-SN-GLYCEROL-3-PHOSPHATE ACYLTRANSFERASE"/>
    <property type="match status" value="1"/>
</dbReference>
<organism evidence="10 11">
    <name type="scientific">Eubacterium uniforme</name>
    <dbReference type="NCBI Taxonomy" id="39495"/>
    <lineage>
        <taxon>Bacteria</taxon>
        <taxon>Bacillati</taxon>
        <taxon>Bacillota</taxon>
        <taxon>Clostridia</taxon>
        <taxon>Eubacteriales</taxon>
        <taxon>Eubacteriaceae</taxon>
        <taxon>Eubacterium</taxon>
    </lineage>
</organism>
<accession>A0A1T4VHE8</accession>
<sequence length="238" mass="26899">MIRLIIVAFVIISLLVLSIPLYGLYCIIGLFNKKLKQKICLITIQIAFKFILLLCGTRITVKGKEKLPKGAVLYVANHRSIFDIFVGYAKVDRLTGFISKKEIEKFPLLPWWMKSLNCLFLDRSSAKAGLKTILQAIDYAKNGTSIFIFPEGTRSKDGTVAEFKAGSFKIAEKSGVPVVPVAFYNTESIFEKQKPYIKAARVTMEYGDPIYIDELPKEEKKKVSEMARNSILDMLNQK</sequence>
<keyword evidence="5 7" id="KW-0443">Lipid metabolism</keyword>
<evidence type="ECO:0000256" key="1">
    <source>
        <dbReference type="ARBA" id="ARBA00005189"/>
    </source>
</evidence>
<dbReference type="GO" id="GO:0003841">
    <property type="term" value="F:1-acylglycerol-3-phosphate O-acyltransferase activity"/>
    <property type="evidence" value="ECO:0007669"/>
    <property type="project" value="UniProtKB-UniRule"/>
</dbReference>
<dbReference type="InterPro" id="IPR004552">
    <property type="entry name" value="AGP_acyltrans"/>
</dbReference>
<name>A0A1T4VHE8_9FIRM</name>
<dbReference type="AlphaFoldDB" id="A0A1T4VHE8"/>
<evidence type="ECO:0000256" key="3">
    <source>
        <dbReference type="ARBA" id="ARBA00022516"/>
    </source>
</evidence>
<keyword evidence="8" id="KW-0472">Membrane</keyword>
<dbReference type="EC" id="2.3.1.51" evidence="7"/>
<keyword evidence="4 7" id="KW-0808">Transferase</keyword>
<keyword evidence="7" id="KW-1208">Phospholipid metabolism</keyword>
<dbReference type="NCBIfam" id="TIGR00530">
    <property type="entry name" value="AGP_acyltrn"/>
    <property type="match status" value="1"/>
</dbReference>
<gene>
    <name evidence="10" type="ORF">SAMN02745111_00943</name>
</gene>
<comment type="domain">
    <text evidence="7">The HXXXXD motif is essential for acyltransferase activity and may constitute the binding site for the phosphate moiety of the glycerol-3-phosphate.</text>
</comment>
<dbReference type="SMART" id="SM00563">
    <property type="entry name" value="PlsC"/>
    <property type="match status" value="1"/>
</dbReference>
<dbReference type="GO" id="GO:0016020">
    <property type="term" value="C:membrane"/>
    <property type="evidence" value="ECO:0007669"/>
    <property type="project" value="InterPro"/>
</dbReference>
<evidence type="ECO:0000256" key="2">
    <source>
        <dbReference type="ARBA" id="ARBA00008655"/>
    </source>
</evidence>
<evidence type="ECO:0000256" key="8">
    <source>
        <dbReference type="SAM" id="Phobius"/>
    </source>
</evidence>
<comment type="pathway">
    <text evidence="1">Lipid metabolism.</text>
</comment>
<dbReference type="Proteomes" id="UP000190814">
    <property type="component" value="Unassembled WGS sequence"/>
</dbReference>
<reference evidence="10 11" key="1">
    <citation type="submission" date="2017-02" db="EMBL/GenBank/DDBJ databases">
        <authorList>
            <person name="Peterson S.W."/>
        </authorList>
    </citation>
    <scope>NUCLEOTIDE SEQUENCE [LARGE SCALE GENOMIC DNA]</scope>
    <source>
        <strain evidence="10 11">ATCC 35992</strain>
    </source>
</reference>
<evidence type="ECO:0000313" key="10">
    <source>
        <dbReference type="EMBL" id="SKA64298.1"/>
    </source>
</evidence>
<keyword evidence="3 7" id="KW-0444">Lipid biosynthesis</keyword>